<dbReference type="RefSeq" id="WP_058448782.1">
    <property type="nucleotide sequence ID" value="NZ_CAAAJF010000006.1"/>
</dbReference>
<dbReference type="SUPFAM" id="SSF48613">
    <property type="entry name" value="Heme oxygenase-like"/>
    <property type="match status" value="1"/>
</dbReference>
<dbReference type="OrthoDB" id="581743at2"/>
<name>A0A0W0UND7_9GAMM</name>
<dbReference type="SMART" id="SM01236">
    <property type="entry name" value="Haem_oxygenase_2"/>
    <property type="match status" value="1"/>
</dbReference>
<gene>
    <name evidence="1" type="ORF">Ljam_0740</name>
</gene>
<evidence type="ECO:0000313" key="2">
    <source>
        <dbReference type="Proteomes" id="UP000054715"/>
    </source>
</evidence>
<dbReference type="Proteomes" id="UP000054715">
    <property type="component" value="Unassembled WGS sequence"/>
</dbReference>
<dbReference type="AlphaFoldDB" id="A0A0W0UND7"/>
<dbReference type="PATRIC" id="fig|455.5.peg.788"/>
<organism evidence="1 2">
    <name type="scientific">Legionella jamestowniensis</name>
    <dbReference type="NCBI Taxonomy" id="455"/>
    <lineage>
        <taxon>Bacteria</taxon>
        <taxon>Pseudomonadati</taxon>
        <taxon>Pseudomonadota</taxon>
        <taxon>Gammaproteobacteria</taxon>
        <taxon>Legionellales</taxon>
        <taxon>Legionellaceae</taxon>
        <taxon>Legionella</taxon>
    </lineage>
</organism>
<accession>A0A0W0UND7</accession>
<comment type="caution">
    <text evidence="1">The sequence shown here is derived from an EMBL/GenBank/DDBJ whole genome shotgun (WGS) entry which is preliminary data.</text>
</comment>
<evidence type="ECO:0000313" key="1">
    <source>
        <dbReference type="EMBL" id="KTD09390.1"/>
    </source>
</evidence>
<proteinExistence type="predicted"/>
<reference evidence="1 2" key="1">
    <citation type="submission" date="2015-11" db="EMBL/GenBank/DDBJ databases">
        <title>Genomic analysis of 38 Legionella species identifies large and diverse effector repertoires.</title>
        <authorList>
            <person name="Burstein D."/>
            <person name="Amaro F."/>
            <person name="Zusman T."/>
            <person name="Lifshitz Z."/>
            <person name="Cohen O."/>
            <person name="Gilbert J.A."/>
            <person name="Pupko T."/>
            <person name="Shuman H.A."/>
            <person name="Segal G."/>
        </authorList>
    </citation>
    <scope>NUCLEOTIDE SEQUENCE [LARGE SCALE GENOMIC DNA]</scope>
    <source>
        <strain evidence="1 2">JA-26-G1-E2</strain>
    </source>
</reference>
<dbReference type="EMBL" id="LNYG01000012">
    <property type="protein sequence ID" value="KTD09390.1"/>
    <property type="molecule type" value="Genomic_DNA"/>
</dbReference>
<protein>
    <submittedName>
        <fullName evidence="1">Uncharacterized protein</fullName>
    </submittedName>
</protein>
<dbReference type="Pfam" id="PF14518">
    <property type="entry name" value="Haem_oxygenas_2"/>
    <property type="match status" value="1"/>
</dbReference>
<dbReference type="Gene3D" id="1.20.910.10">
    <property type="entry name" value="Heme oxygenase-like"/>
    <property type="match status" value="1"/>
</dbReference>
<dbReference type="InterPro" id="IPR016084">
    <property type="entry name" value="Haem_Oase-like_multi-hlx"/>
</dbReference>
<sequence length="228" mass="27334">MVIPATFTQFLSDIDKDYRQQIQQIPLFDITKTSHWTSKQKHFFAGLFYHLRGHFINFMWYVANFASDDYTKTIILENIQEELGFKNRISHEKMYEIFAKECHLDIHDELVNETHYLPFAREFNNGHLRWLSTHDADERLAAFAAYERLDNIDYFYLTEFAKSLNLSKIATTFFNVHMHVEHFEPVVEKLIPIWLASEEKVKDAFYFIYSHQRQMWEQLSTAMLDLQA</sequence>